<reference evidence="1 2" key="1">
    <citation type="journal article" date="2016" name="Nat. Commun.">
        <title>Thousands of microbial genomes shed light on interconnected biogeochemical processes in an aquifer system.</title>
        <authorList>
            <person name="Anantharaman K."/>
            <person name="Brown C.T."/>
            <person name="Hug L.A."/>
            <person name="Sharon I."/>
            <person name="Castelle C.J."/>
            <person name="Probst A.J."/>
            <person name="Thomas B.C."/>
            <person name="Singh A."/>
            <person name="Wilkins M.J."/>
            <person name="Karaoz U."/>
            <person name="Brodie E.L."/>
            <person name="Williams K.H."/>
            <person name="Hubbard S.S."/>
            <person name="Banfield J.F."/>
        </authorList>
    </citation>
    <scope>NUCLEOTIDE SEQUENCE [LARGE SCALE GENOMIC DNA]</scope>
</reference>
<comment type="caution">
    <text evidence="1">The sequence shown here is derived from an EMBL/GenBank/DDBJ whole genome shotgun (WGS) entry which is preliminary data.</text>
</comment>
<dbReference type="Proteomes" id="UP000177480">
    <property type="component" value="Unassembled WGS sequence"/>
</dbReference>
<protein>
    <submittedName>
        <fullName evidence="1">Uncharacterized protein</fullName>
    </submittedName>
</protein>
<dbReference type="STRING" id="1802114.A2719_00270"/>
<accession>A0A1G2G158</accession>
<dbReference type="EMBL" id="MHNK01000013">
    <property type="protein sequence ID" value="OGZ43561.1"/>
    <property type="molecule type" value="Genomic_DNA"/>
</dbReference>
<sequence>MNLQETAKLIDEIWQFDESNYPARLKNVSPEEARAFAFDHLQKHLSKNVGSLAGIVESVDHGLPLDTTDILRIVRNLFVGSLHLASVAGISTEALCDEVGRWALERERSNISPLQIDTSFGFASTFGQTEREILATHLVEFAQTRGHWGAFRRSDIRAFLQDDDFYLDEAELNDFVKNNNNGTYSFTGYFIRKCHEAYPCAIAETISRMRGF</sequence>
<organism evidence="1 2">
    <name type="scientific">Candidatus Ryanbacteria bacterium RIFCSPHIGHO2_01_FULL_45_22</name>
    <dbReference type="NCBI Taxonomy" id="1802114"/>
    <lineage>
        <taxon>Bacteria</taxon>
        <taxon>Candidatus Ryaniibacteriota</taxon>
    </lineage>
</organism>
<evidence type="ECO:0000313" key="2">
    <source>
        <dbReference type="Proteomes" id="UP000177480"/>
    </source>
</evidence>
<gene>
    <name evidence="1" type="ORF">A2719_00270</name>
</gene>
<name>A0A1G2G158_9BACT</name>
<dbReference type="AlphaFoldDB" id="A0A1G2G158"/>
<proteinExistence type="predicted"/>
<evidence type="ECO:0000313" key="1">
    <source>
        <dbReference type="EMBL" id="OGZ43561.1"/>
    </source>
</evidence>